<evidence type="ECO:0000256" key="1">
    <source>
        <dbReference type="SAM" id="MobiDB-lite"/>
    </source>
</evidence>
<keyword evidence="3" id="KW-1185">Reference proteome</keyword>
<name>A0AA38KIA8_TAXCH</name>
<dbReference type="Proteomes" id="UP000824469">
    <property type="component" value="Unassembled WGS sequence"/>
</dbReference>
<feature type="non-terminal residue" evidence="2">
    <location>
        <position position="1"/>
    </location>
</feature>
<evidence type="ECO:0000313" key="2">
    <source>
        <dbReference type="EMBL" id="KAH9306978.1"/>
    </source>
</evidence>
<dbReference type="AlphaFoldDB" id="A0AA38KIA8"/>
<dbReference type="EMBL" id="JAHRHJ020000008">
    <property type="protein sequence ID" value="KAH9306978.1"/>
    <property type="molecule type" value="Genomic_DNA"/>
</dbReference>
<feature type="compositionally biased region" description="Basic and acidic residues" evidence="1">
    <location>
        <begin position="27"/>
        <end position="44"/>
    </location>
</feature>
<gene>
    <name evidence="2" type="ORF">KI387_011382</name>
</gene>
<organism evidence="2 3">
    <name type="scientific">Taxus chinensis</name>
    <name type="common">Chinese yew</name>
    <name type="synonym">Taxus wallichiana var. chinensis</name>
    <dbReference type="NCBI Taxonomy" id="29808"/>
    <lineage>
        <taxon>Eukaryota</taxon>
        <taxon>Viridiplantae</taxon>
        <taxon>Streptophyta</taxon>
        <taxon>Embryophyta</taxon>
        <taxon>Tracheophyta</taxon>
        <taxon>Spermatophyta</taxon>
        <taxon>Pinopsida</taxon>
        <taxon>Pinidae</taxon>
        <taxon>Conifers II</taxon>
        <taxon>Cupressales</taxon>
        <taxon>Taxaceae</taxon>
        <taxon>Taxus</taxon>
    </lineage>
</organism>
<reference evidence="2 3" key="1">
    <citation type="journal article" date="2021" name="Nat. Plants">
        <title>The Taxus genome provides insights into paclitaxel biosynthesis.</title>
        <authorList>
            <person name="Xiong X."/>
            <person name="Gou J."/>
            <person name="Liao Q."/>
            <person name="Li Y."/>
            <person name="Zhou Q."/>
            <person name="Bi G."/>
            <person name="Li C."/>
            <person name="Du R."/>
            <person name="Wang X."/>
            <person name="Sun T."/>
            <person name="Guo L."/>
            <person name="Liang H."/>
            <person name="Lu P."/>
            <person name="Wu Y."/>
            <person name="Zhang Z."/>
            <person name="Ro D.K."/>
            <person name="Shang Y."/>
            <person name="Huang S."/>
            <person name="Yan J."/>
        </authorList>
    </citation>
    <scope>NUCLEOTIDE SEQUENCE [LARGE SCALE GENOMIC DNA]</scope>
    <source>
        <strain evidence="2">Ta-2019</strain>
    </source>
</reference>
<feature type="region of interest" description="Disordered" evidence="1">
    <location>
        <begin position="1"/>
        <end position="60"/>
    </location>
</feature>
<evidence type="ECO:0000313" key="3">
    <source>
        <dbReference type="Proteomes" id="UP000824469"/>
    </source>
</evidence>
<accession>A0AA38KIA8</accession>
<protein>
    <submittedName>
        <fullName evidence="2">Uncharacterized protein</fullName>
    </submittedName>
</protein>
<comment type="caution">
    <text evidence="2">The sequence shown here is derived from an EMBL/GenBank/DDBJ whole genome shotgun (WGS) entry which is preliminary data.</text>
</comment>
<sequence>TSGPRGCEGREQLGLAGVENFSSGHLGQRDAEDADSRRSREPITLHHVSSVAKGQGSPFEADRRNLSQAVWNSWAVRTRGT</sequence>
<proteinExistence type="predicted"/>